<feature type="compositionally biased region" description="Polar residues" evidence="1">
    <location>
        <begin position="138"/>
        <end position="151"/>
    </location>
</feature>
<protein>
    <submittedName>
        <fullName evidence="2">Uncharacterized protein</fullName>
    </submittedName>
</protein>
<feature type="compositionally biased region" description="Basic and acidic residues" evidence="1">
    <location>
        <begin position="207"/>
        <end position="218"/>
    </location>
</feature>
<gene>
    <name evidence="2" type="ORF">SNAT2548_LOCUS19629</name>
</gene>
<sequence>MQKTLGTASGDDGPARFRGAGVAINRAFESRMKQLQITGQRVAQVKPPNPNALKNRPSLLLDEAEIPHPTADQVVVIQPWFNLLAAAVWRDDRDVSMQDSIDEVNWSHSRISHELSAVRTPRTISRCLPRSPCDSRLDSASTDTRPPSSQVPLLPRPRRPESVEGTDAAVPAASVASVWPAGSARWRRLELLKPQTSPGRARSSAEQPREPRQEKPRGSDAFLGPLDFESDGEYELYEPPRSQPRSPAARGARRCWWQL</sequence>
<feature type="compositionally biased region" description="Low complexity" evidence="1">
    <location>
        <begin position="239"/>
        <end position="250"/>
    </location>
</feature>
<evidence type="ECO:0000313" key="3">
    <source>
        <dbReference type="Proteomes" id="UP000604046"/>
    </source>
</evidence>
<feature type="region of interest" description="Disordered" evidence="1">
    <location>
        <begin position="191"/>
        <end position="259"/>
    </location>
</feature>
<proteinExistence type="predicted"/>
<comment type="caution">
    <text evidence="2">The sequence shown here is derived from an EMBL/GenBank/DDBJ whole genome shotgun (WGS) entry which is preliminary data.</text>
</comment>
<reference evidence="2" key="1">
    <citation type="submission" date="2021-02" db="EMBL/GenBank/DDBJ databases">
        <authorList>
            <person name="Dougan E. K."/>
            <person name="Rhodes N."/>
            <person name="Thang M."/>
            <person name="Chan C."/>
        </authorList>
    </citation>
    <scope>NUCLEOTIDE SEQUENCE</scope>
</reference>
<dbReference type="EMBL" id="CAJNDS010002186">
    <property type="protein sequence ID" value="CAE7363363.1"/>
    <property type="molecule type" value="Genomic_DNA"/>
</dbReference>
<keyword evidence="3" id="KW-1185">Reference proteome</keyword>
<organism evidence="2 3">
    <name type="scientific">Symbiodinium natans</name>
    <dbReference type="NCBI Taxonomy" id="878477"/>
    <lineage>
        <taxon>Eukaryota</taxon>
        <taxon>Sar</taxon>
        <taxon>Alveolata</taxon>
        <taxon>Dinophyceae</taxon>
        <taxon>Suessiales</taxon>
        <taxon>Symbiodiniaceae</taxon>
        <taxon>Symbiodinium</taxon>
    </lineage>
</organism>
<name>A0A812PWQ1_9DINO</name>
<evidence type="ECO:0000256" key="1">
    <source>
        <dbReference type="SAM" id="MobiDB-lite"/>
    </source>
</evidence>
<feature type="region of interest" description="Disordered" evidence="1">
    <location>
        <begin position="128"/>
        <end position="172"/>
    </location>
</feature>
<evidence type="ECO:0000313" key="2">
    <source>
        <dbReference type="EMBL" id="CAE7363363.1"/>
    </source>
</evidence>
<accession>A0A812PWQ1</accession>
<dbReference type="OrthoDB" id="427006at2759"/>
<dbReference type="Proteomes" id="UP000604046">
    <property type="component" value="Unassembled WGS sequence"/>
</dbReference>
<dbReference type="AlphaFoldDB" id="A0A812PWQ1"/>